<feature type="transmembrane region" description="Helical" evidence="11">
    <location>
        <begin position="62"/>
        <end position="84"/>
    </location>
</feature>
<dbReference type="CDD" id="cd17369">
    <property type="entry name" value="MFS_ShiA_like"/>
    <property type="match status" value="1"/>
</dbReference>
<dbReference type="FunFam" id="1.20.1250.20:FF:000001">
    <property type="entry name" value="Dicarboxylate MFS transporter"/>
    <property type="match status" value="1"/>
</dbReference>
<evidence type="ECO:0000256" key="6">
    <source>
        <dbReference type="ARBA" id="ARBA00022847"/>
    </source>
</evidence>
<keyword evidence="6" id="KW-0769">Symport</keyword>
<dbReference type="EMBL" id="CP063373">
    <property type="protein sequence ID" value="QOV39389.1"/>
    <property type="molecule type" value="Genomic_DNA"/>
</dbReference>
<keyword evidence="5 11" id="KW-0812">Transmembrane</keyword>
<evidence type="ECO:0000256" key="9">
    <source>
        <dbReference type="ARBA" id="ARBA00037295"/>
    </source>
</evidence>
<dbReference type="RefSeq" id="WP_194048002.1">
    <property type="nucleotide sequence ID" value="NZ_CP063373.1"/>
</dbReference>
<keyword evidence="3" id="KW-0813">Transport</keyword>
<feature type="transmembrane region" description="Helical" evidence="11">
    <location>
        <begin position="346"/>
        <end position="364"/>
    </location>
</feature>
<feature type="domain" description="Major facilitator superfamily (MFS) profile" evidence="12">
    <location>
        <begin position="23"/>
        <end position="438"/>
    </location>
</feature>
<comment type="subcellular location">
    <subcellularLocation>
        <location evidence="1">Cell membrane</location>
        <topology evidence="1">Multi-pass membrane protein</topology>
    </subcellularLocation>
</comment>
<accession>A0A7M2STZ9</accession>
<feature type="transmembrane region" description="Helical" evidence="11">
    <location>
        <begin position="196"/>
        <end position="216"/>
    </location>
</feature>
<reference evidence="13 14" key="1">
    <citation type="submission" date="2020-10" db="EMBL/GenBank/DDBJ databases">
        <title>Streptomyces ferrugineus complate genome analysis.</title>
        <authorList>
            <person name="Anwar N."/>
        </authorList>
    </citation>
    <scope>NUCLEOTIDE SEQUENCE [LARGE SCALE GENOMIC DNA]</scope>
    <source>
        <strain evidence="13 14">CCTCC AA2014009</strain>
    </source>
</reference>
<dbReference type="SUPFAM" id="SSF103473">
    <property type="entry name" value="MFS general substrate transporter"/>
    <property type="match status" value="1"/>
</dbReference>
<evidence type="ECO:0000256" key="10">
    <source>
        <dbReference type="ARBA" id="ARBA00039918"/>
    </source>
</evidence>
<dbReference type="Gene3D" id="1.20.1250.20">
    <property type="entry name" value="MFS general substrate transporter like domains"/>
    <property type="match status" value="2"/>
</dbReference>
<evidence type="ECO:0000259" key="12">
    <source>
        <dbReference type="PROSITE" id="PS50850"/>
    </source>
</evidence>
<evidence type="ECO:0000256" key="5">
    <source>
        <dbReference type="ARBA" id="ARBA00022692"/>
    </source>
</evidence>
<name>A0A7M2STZ9_9ACTN</name>
<feature type="transmembrane region" description="Helical" evidence="11">
    <location>
        <begin position="412"/>
        <end position="434"/>
    </location>
</feature>
<evidence type="ECO:0000256" key="4">
    <source>
        <dbReference type="ARBA" id="ARBA00022475"/>
    </source>
</evidence>
<dbReference type="InterPro" id="IPR020846">
    <property type="entry name" value="MFS_dom"/>
</dbReference>
<comment type="similarity">
    <text evidence="2">Belongs to the major facilitator superfamily. Metabolite:H+ Symporter (MHS) family (TC 2.A.1.6) family.</text>
</comment>
<evidence type="ECO:0000256" key="8">
    <source>
        <dbReference type="ARBA" id="ARBA00023136"/>
    </source>
</evidence>
<organism evidence="13 14">
    <name type="scientific">Streptomyces ferrugineus</name>
    <dbReference type="NCBI Taxonomy" id="1413221"/>
    <lineage>
        <taxon>Bacteria</taxon>
        <taxon>Bacillati</taxon>
        <taxon>Actinomycetota</taxon>
        <taxon>Actinomycetes</taxon>
        <taxon>Kitasatosporales</taxon>
        <taxon>Streptomycetaceae</taxon>
        <taxon>Streptomyces</taxon>
    </lineage>
</organism>
<feature type="transmembrane region" description="Helical" evidence="11">
    <location>
        <begin position="319"/>
        <end position="340"/>
    </location>
</feature>
<dbReference type="InterPro" id="IPR005828">
    <property type="entry name" value="MFS_sugar_transport-like"/>
</dbReference>
<dbReference type="Proteomes" id="UP000594205">
    <property type="component" value="Chromosome"/>
</dbReference>
<evidence type="ECO:0000256" key="2">
    <source>
        <dbReference type="ARBA" id="ARBA00008240"/>
    </source>
</evidence>
<dbReference type="GO" id="GO:0015293">
    <property type="term" value="F:symporter activity"/>
    <property type="evidence" value="ECO:0007669"/>
    <property type="project" value="UniProtKB-KW"/>
</dbReference>
<keyword evidence="14" id="KW-1185">Reference proteome</keyword>
<evidence type="ECO:0000313" key="14">
    <source>
        <dbReference type="Proteomes" id="UP000594205"/>
    </source>
</evidence>
<feature type="transmembrane region" description="Helical" evidence="11">
    <location>
        <begin position="289"/>
        <end position="312"/>
    </location>
</feature>
<gene>
    <name evidence="13" type="ORF">IM697_13940</name>
</gene>
<feature type="transmembrane region" description="Helical" evidence="11">
    <location>
        <begin position="120"/>
        <end position="141"/>
    </location>
</feature>
<keyword evidence="4" id="KW-1003">Cell membrane</keyword>
<evidence type="ECO:0000256" key="3">
    <source>
        <dbReference type="ARBA" id="ARBA00022448"/>
    </source>
</evidence>
<dbReference type="AlphaFoldDB" id="A0A7M2STZ9"/>
<keyword evidence="8 11" id="KW-0472">Membrane</keyword>
<dbReference type="PROSITE" id="PS50850">
    <property type="entry name" value="MFS"/>
    <property type="match status" value="1"/>
</dbReference>
<feature type="transmembrane region" description="Helical" evidence="11">
    <location>
        <begin position="385"/>
        <end position="406"/>
    </location>
</feature>
<dbReference type="PANTHER" id="PTHR43045">
    <property type="entry name" value="SHIKIMATE TRANSPORTER"/>
    <property type="match status" value="1"/>
</dbReference>
<proteinExistence type="inferred from homology"/>
<evidence type="ECO:0000256" key="7">
    <source>
        <dbReference type="ARBA" id="ARBA00022989"/>
    </source>
</evidence>
<feature type="transmembrane region" description="Helical" evidence="11">
    <location>
        <begin position="161"/>
        <end position="184"/>
    </location>
</feature>
<sequence length="440" mass="46230">MDMAPSAHPVATTAAPAVNRRRVATAAALASAVEWYDYFVFGIAAALVLGDLYFPAGSPTAGVLASFATFAVGFLARPLGGIVAGQLGDKRGRKPMLVLALTLMGLATTGIGLLPTYETIGVAAPILLVTFRVLQGIAVGAQWGGAMLMATEYAPEGKRGIYGSFVQLGVPIGVVTANTVFLLAGAFTTDAEFAAWAWRVPFLVGLFVLVLAWYIHTRVEETPEFREAEKKLAEKEKSEQSSPLRTILKGHLGTVLLAGGSFAVNTATFYIIITGVLDYTTRELGMKKSAVLTVSLCISLTQLVLIPAAAALSDKIGRIRIYAIGATGIGLWAVPLFLLIDTGSLLWLAVGTFVASCFLSIMYGPQAALFAELFTPEMRYTGASLGYQIAAVLGGGLAPFIMVLLLEAAGTSMAVSGYIIVLAVVALLSIKVLADRARSR</sequence>
<dbReference type="KEGG" id="sfeu:IM697_13940"/>
<protein>
    <recommendedName>
        <fullName evidence="10">Putative proline/betaine transporter</fullName>
    </recommendedName>
</protein>
<keyword evidence="7 11" id="KW-1133">Transmembrane helix</keyword>
<evidence type="ECO:0000256" key="1">
    <source>
        <dbReference type="ARBA" id="ARBA00004651"/>
    </source>
</evidence>
<dbReference type="Pfam" id="PF00083">
    <property type="entry name" value="Sugar_tr"/>
    <property type="match status" value="1"/>
</dbReference>
<feature type="transmembrane region" description="Helical" evidence="11">
    <location>
        <begin position="255"/>
        <end position="277"/>
    </location>
</feature>
<dbReference type="InterPro" id="IPR036259">
    <property type="entry name" value="MFS_trans_sf"/>
</dbReference>
<comment type="function">
    <text evidence="9">May be a proton symporter involved in the uptake of osmolytes such as proline and glycine betaine.</text>
</comment>
<evidence type="ECO:0000313" key="13">
    <source>
        <dbReference type="EMBL" id="QOV39389.1"/>
    </source>
</evidence>
<evidence type="ECO:0000256" key="11">
    <source>
        <dbReference type="SAM" id="Phobius"/>
    </source>
</evidence>
<dbReference type="PANTHER" id="PTHR43045:SF1">
    <property type="entry name" value="SHIKIMATE TRANSPORTER"/>
    <property type="match status" value="1"/>
</dbReference>
<dbReference type="GO" id="GO:0005886">
    <property type="term" value="C:plasma membrane"/>
    <property type="evidence" value="ECO:0007669"/>
    <property type="project" value="UniProtKB-SubCell"/>
</dbReference>
<feature type="transmembrane region" description="Helical" evidence="11">
    <location>
        <begin position="96"/>
        <end position="114"/>
    </location>
</feature>